<name>F4QLM4_9CAUL</name>
<dbReference type="InterPro" id="IPR000644">
    <property type="entry name" value="CBS_dom"/>
</dbReference>
<accession>F4QLM4</accession>
<dbReference type="PROSITE" id="PS51371">
    <property type="entry name" value="CBS"/>
    <property type="match status" value="2"/>
</dbReference>
<evidence type="ECO:0000313" key="5">
    <source>
        <dbReference type="Proteomes" id="UP000006512"/>
    </source>
</evidence>
<reference evidence="5" key="1">
    <citation type="submission" date="2011-03" db="EMBL/GenBank/DDBJ databases">
        <title>Draft genome sequence of Brevundimonas diminuta.</title>
        <authorList>
            <person name="Brown P.J.B."/>
            <person name="Buechlein A."/>
            <person name="Hemmerich C."/>
            <person name="Brun Y.V."/>
        </authorList>
    </citation>
    <scope>NUCLEOTIDE SEQUENCE [LARGE SCALE GENOMIC DNA]</scope>
    <source>
        <strain evidence="5">C19</strain>
    </source>
</reference>
<keyword evidence="1 2" id="KW-0129">CBS domain</keyword>
<dbReference type="InterPro" id="IPR051257">
    <property type="entry name" value="Diverse_CBS-Domain"/>
</dbReference>
<feature type="domain" description="CBS" evidence="3">
    <location>
        <begin position="7"/>
        <end position="64"/>
    </location>
</feature>
<dbReference type="Pfam" id="PF00571">
    <property type="entry name" value="CBS"/>
    <property type="match status" value="2"/>
</dbReference>
<dbReference type="SMART" id="SM00116">
    <property type="entry name" value="CBS"/>
    <property type="match status" value="2"/>
</dbReference>
<proteinExistence type="predicted"/>
<dbReference type="HOGENOM" id="CLU_040681_12_0_5"/>
<dbReference type="EMBL" id="GL883077">
    <property type="protein sequence ID" value="EGF93522.1"/>
    <property type="molecule type" value="Genomic_DNA"/>
</dbReference>
<evidence type="ECO:0000256" key="2">
    <source>
        <dbReference type="PROSITE-ProRule" id="PRU00703"/>
    </source>
</evidence>
<evidence type="ECO:0000256" key="1">
    <source>
        <dbReference type="ARBA" id="ARBA00023122"/>
    </source>
</evidence>
<feature type="domain" description="CBS" evidence="3">
    <location>
        <begin position="71"/>
        <end position="130"/>
    </location>
</feature>
<dbReference type="SUPFAM" id="SSF54631">
    <property type="entry name" value="CBS-domain pair"/>
    <property type="match status" value="1"/>
</dbReference>
<dbReference type="OrthoDB" id="9802114at2"/>
<sequence length="138" mass="15203">MLVRDIMTTKFQLVAPDTSLGEAAKLMRDGDFGYLPVGEDDRLKGAVTDRDIVIRGLAEGRGPNATVAEVLSEQIVYCFEDDEINEAADIMKLEQIRRLAVLNSDKRLVGIISLGDIARITEDKRLTGDIETQVAQPN</sequence>
<dbReference type="eggNOG" id="COG0517">
    <property type="taxonomic scope" value="Bacteria"/>
</dbReference>
<dbReference type="Gene3D" id="3.10.580.10">
    <property type="entry name" value="CBS-domain"/>
    <property type="match status" value="1"/>
</dbReference>
<protein>
    <submittedName>
        <fullName evidence="4">CBS domain pair family protein</fullName>
    </submittedName>
</protein>
<organism evidence="4 5">
    <name type="scientific">Asticcacaulis biprosthecium C19</name>
    <dbReference type="NCBI Taxonomy" id="715226"/>
    <lineage>
        <taxon>Bacteria</taxon>
        <taxon>Pseudomonadati</taxon>
        <taxon>Pseudomonadota</taxon>
        <taxon>Alphaproteobacteria</taxon>
        <taxon>Caulobacterales</taxon>
        <taxon>Caulobacteraceae</taxon>
        <taxon>Asticcacaulis</taxon>
    </lineage>
</organism>
<evidence type="ECO:0000313" key="4">
    <source>
        <dbReference type="EMBL" id="EGF93522.1"/>
    </source>
</evidence>
<gene>
    <name evidence="4" type="ORF">ABI_19620</name>
</gene>
<dbReference type="STRING" id="715226.ABI_19620"/>
<keyword evidence="5" id="KW-1185">Reference proteome</keyword>
<dbReference type="RefSeq" id="WP_006272721.1">
    <property type="nucleotide sequence ID" value="NZ_GL883077.1"/>
</dbReference>
<evidence type="ECO:0000259" key="3">
    <source>
        <dbReference type="PROSITE" id="PS51371"/>
    </source>
</evidence>
<dbReference type="AlphaFoldDB" id="F4QLM4"/>
<dbReference type="InterPro" id="IPR046342">
    <property type="entry name" value="CBS_dom_sf"/>
</dbReference>
<dbReference type="CDD" id="cd04622">
    <property type="entry name" value="CBS_pair_HRP1_like"/>
    <property type="match status" value="1"/>
</dbReference>
<dbReference type="Proteomes" id="UP000006512">
    <property type="component" value="Unassembled WGS sequence"/>
</dbReference>
<dbReference type="PANTHER" id="PTHR43080:SF2">
    <property type="entry name" value="CBS DOMAIN-CONTAINING PROTEIN"/>
    <property type="match status" value="1"/>
</dbReference>
<dbReference type="PANTHER" id="PTHR43080">
    <property type="entry name" value="CBS DOMAIN-CONTAINING PROTEIN CBSX3, MITOCHONDRIAL"/>
    <property type="match status" value="1"/>
</dbReference>